<name>A0A397V9T3_9GLOM</name>
<protein>
    <submittedName>
        <fullName evidence="3">Uncharacterized protein</fullName>
    </submittedName>
</protein>
<organism evidence="3 4">
    <name type="scientific">Gigaspora rosea</name>
    <dbReference type="NCBI Taxonomy" id="44941"/>
    <lineage>
        <taxon>Eukaryota</taxon>
        <taxon>Fungi</taxon>
        <taxon>Fungi incertae sedis</taxon>
        <taxon>Mucoromycota</taxon>
        <taxon>Glomeromycotina</taxon>
        <taxon>Glomeromycetes</taxon>
        <taxon>Diversisporales</taxon>
        <taxon>Gigasporaceae</taxon>
        <taxon>Gigaspora</taxon>
    </lineage>
</organism>
<sequence>MHNLSHILVLQWVVFLWIGCITAQRGLYHKLMVKAQDGGYDLFTVHDMTYRGPTTKIMKATKMINNELSENNDQDNENNETDKVNEEIDQNNETDKVNEEIDRSK</sequence>
<dbReference type="Proteomes" id="UP000266673">
    <property type="component" value="Unassembled WGS sequence"/>
</dbReference>
<dbReference type="AlphaFoldDB" id="A0A397V9T3"/>
<reference evidence="3 4" key="1">
    <citation type="submission" date="2018-06" db="EMBL/GenBank/DDBJ databases">
        <title>Comparative genomics reveals the genomic features of Rhizophagus irregularis, R. cerebriforme, R. diaphanum and Gigaspora rosea, and their symbiotic lifestyle signature.</title>
        <authorList>
            <person name="Morin E."/>
            <person name="San Clemente H."/>
            <person name="Chen E.C.H."/>
            <person name="De La Providencia I."/>
            <person name="Hainaut M."/>
            <person name="Kuo A."/>
            <person name="Kohler A."/>
            <person name="Murat C."/>
            <person name="Tang N."/>
            <person name="Roy S."/>
            <person name="Loubradou J."/>
            <person name="Henrissat B."/>
            <person name="Grigoriev I.V."/>
            <person name="Corradi N."/>
            <person name="Roux C."/>
            <person name="Martin F.M."/>
        </authorList>
    </citation>
    <scope>NUCLEOTIDE SEQUENCE [LARGE SCALE GENOMIC DNA]</scope>
    <source>
        <strain evidence="3 4">DAOM 194757</strain>
    </source>
</reference>
<feature type="signal peptide" evidence="2">
    <location>
        <begin position="1"/>
        <end position="23"/>
    </location>
</feature>
<keyword evidence="2" id="KW-0732">Signal</keyword>
<evidence type="ECO:0000313" key="3">
    <source>
        <dbReference type="EMBL" id="RIB18802.1"/>
    </source>
</evidence>
<accession>A0A397V9T3</accession>
<feature type="compositionally biased region" description="Basic and acidic residues" evidence="1">
    <location>
        <begin position="93"/>
        <end position="105"/>
    </location>
</feature>
<feature type="region of interest" description="Disordered" evidence="1">
    <location>
        <begin position="66"/>
        <end position="105"/>
    </location>
</feature>
<proteinExistence type="predicted"/>
<dbReference type="EMBL" id="QKWP01000516">
    <property type="protein sequence ID" value="RIB18802.1"/>
    <property type="molecule type" value="Genomic_DNA"/>
</dbReference>
<evidence type="ECO:0000256" key="1">
    <source>
        <dbReference type="SAM" id="MobiDB-lite"/>
    </source>
</evidence>
<gene>
    <name evidence="3" type="ORF">C2G38_2183620</name>
</gene>
<evidence type="ECO:0000313" key="4">
    <source>
        <dbReference type="Proteomes" id="UP000266673"/>
    </source>
</evidence>
<evidence type="ECO:0000256" key="2">
    <source>
        <dbReference type="SAM" id="SignalP"/>
    </source>
</evidence>
<feature type="compositionally biased region" description="Acidic residues" evidence="1">
    <location>
        <begin position="70"/>
        <end position="79"/>
    </location>
</feature>
<feature type="chain" id="PRO_5017470869" evidence="2">
    <location>
        <begin position="24"/>
        <end position="105"/>
    </location>
</feature>
<comment type="caution">
    <text evidence="3">The sequence shown here is derived from an EMBL/GenBank/DDBJ whole genome shotgun (WGS) entry which is preliminary data.</text>
</comment>
<keyword evidence="4" id="KW-1185">Reference proteome</keyword>